<evidence type="ECO:0000313" key="2">
    <source>
        <dbReference type="EMBL" id="MFA9478105.1"/>
    </source>
</evidence>
<sequence>MEMLEPDFSSDTDPTRPERLRAERQAIDQFETGQLEGYGMVQVNGGKVSVDLYNGLGRRKWKTLDLTSVLKAQGPADTVHAAIP</sequence>
<organism evidence="2 3">
    <name type="scientific">Natronomicrosphaera hydrolytica</name>
    <dbReference type="NCBI Taxonomy" id="3242702"/>
    <lineage>
        <taxon>Bacteria</taxon>
        <taxon>Pseudomonadati</taxon>
        <taxon>Planctomycetota</taxon>
        <taxon>Phycisphaerae</taxon>
        <taxon>Phycisphaerales</taxon>
        <taxon>Phycisphaeraceae</taxon>
        <taxon>Natronomicrosphaera</taxon>
    </lineage>
</organism>
<feature type="compositionally biased region" description="Acidic residues" evidence="1">
    <location>
        <begin position="1"/>
        <end position="10"/>
    </location>
</feature>
<comment type="caution">
    <text evidence="2">The sequence shown here is derived from an EMBL/GenBank/DDBJ whole genome shotgun (WGS) entry which is preliminary data.</text>
</comment>
<proteinExistence type="predicted"/>
<reference evidence="2 3" key="1">
    <citation type="submission" date="2024-08" db="EMBL/GenBank/DDBJ databases">
        <title>Whole-genome sequencing of halo(alkali)philic microorganisms from hypersaline lakes.</title>
        <authorList>
            <person name="Sorokin D.Y."/>
            <person name="Merkel A.Y."/>
            <person name="Messina E."/>
            <person name="Yakimov M."/>
        </authorList>
    </citation>
    <scope>NUCLEOTIDE SEQUENCE [LARGE SCALE GENOMIC DNA]</scope>
    <source>
        <strain evidence="2 3">AB-hyl4</strain>
    </source>
</reference>
<evidence type="ECO:0000256" key="1">
    <source>
        <dbReference type="SAM" id="MobiDB-lite"/>
    </source>
</evidence>
<evidence type="ECO:0000313" key="3">
    <source>
        <dbReference type="Proteomes" id="UP001575105"/>
    </source>
</evidence>
<dbReference type="Proteomes" id="UP001575105">
    <property type="component" value="Unassembled WGS sequence"/>
</dbReference>
<accession>A0ABV4U4L8</accession>
<name>A0ABV4U4L8_9BACT</name>
<feature type="region of interest" description="Disordered" evidence="1">
    <location>
        <begin position="1"/>
        <end position="20"/>
    </location>
</feature>
<gene>
    <name evidence="2" type="ORF">ACERK3_07315</name>
</gene>
<dbReference type="RefSeq" id="WP_425345032.1">
    <property type="nucleotide sequence ID" value="NZ_JBGUBD010000004.1"/>
</dbReference>
<dbReference type="EMBL" id="JBGUBD010000004">
    <property type="protein sequence ID" value="MFA9478105.1"/>
    <property type="molecule type" value="Genomic_DNA"/>
</dbReference>
<protein>
    <submittedName>
        <fullName evidence="2">Uncharacterized protein</fullName>
    </submittedName>
</protein>
<keyword evidence="3" id="KW-1185">Reference proteome</keyword>